<keyword evidence="5 8" id="KW-0378">Hydrolase</keyword>
<dbReference type="RefSeq" id="WP_036408743.1">
    <property type="nucleotide sequence ID" value="NZ_LQOX01000010.1"/>
</dbReference>
<evidence type="ECO:0000256" key="3">
    <source>
        <dbReference type="ARBA" id="ARBA00022722"/>
    </source>
</evidence>
<dbReference type="PANTHER" id="PTHR33653">
    <property type="entry name" value="RIBONUCLEASE VAPC2"/>
    <property type="match status" value="1"/>
</dbReference>
<evidence type="ECO:0000256" key="2">
    <source>
        <dbReference type="ARBA" id="ARBA00022649"/>
    </source>
</evidence>
<evidence type="ECO:0000256" key="4">
    <source>
        <dbReference type="ARBA" id="ARBA00022723"/>
    </source>
</evidence>
<dbReference type="GO" id="GO:0016787">
    <property type="term" value="F:hydrolase activity"/>
    <property type="evidence" value="ECO:0007669"/>
    <property type="project" value="UniProtKB-KW"/>
</dbReference>
<keyword evidence="8" id="KW-0800">Toxin</keyword>
<keyword evidence="6 8" id="KW-0460">Magnesium</keyword>
<evidence type="ECO:0000259" key="9">
    <source>
        <dbReference type="Pfam" id="PF01850"/>
    </source>
</evidence>
<comment type="function">
    <text evidence="8">Toxic component of a toxin-antitoxin (TA) system. An RNase.</text>
</comment>
<feature type="binding site" evidence="8">
    <location>
        <position position="4"/>
    </location>
    <ligand>
        <name>Mg(2+)</name>
        <dbReference type="ChEBI" id="CHEBI:18420"/>
    </ligand>
</feature>
<dbReference type="AlphaFoldDB" id="A0A1X1W0Z5"/>
<evidence type="ECO:0000256" key="5">
    <source>
        <dbReference type="ARBA" id="ARBA00022801"/>
    </source>
</evidence>
<evidence type="ECO:0000256" key="1">
    <source>
        <dbReference type="ARBA" id="ARBA00001946"/>
    </source>
</evidence>
<dbReference type="Pfam" id="PF01850">
    <property type="entry name" value="PIN"/>
    <property type="match status" value="1"/>
</dbReference>
<feature type="binding site" evidence="8">
    <location>
        <position position="100"/>
    </location>
    <ligand>
        <name>Mg(2+)</name>
        <dbReference type="ChEBI" id="CHEBI:18420"/>
    </ligand>
</feature>
<dbReference type="EC" id="3.1.-.-" evidence="8"/>
<dbReference type="EMBL" id="LQOX01000010">
    <property type="protein sequence ID" value="ORV79472.1"/>
    <property type="molecule type" value="Genomic_DNA"/>
</dbReference>
<evidence type="ECO:0000313" key="10">
    <source>
        <dbReference type="EMBL" id="ORV79472.1"/>
    </source>
</evidence>
<accession>A0A1X1W0Z5</accession>
<dbReference type="HAMAP" id="MF_00265">
    <property type="entry name" value="VapC_Nob1"/>
    <property type="match status" value="1"/>
</dbReference>
<comment type="caution">
    <text evidence="10">The sequence shown here is derived from an EMBL/GenBank/DDBJ whole genome shotgun (WGS) entry which is preliminary data.</text>
</comment>
<protein>
    <recommendedName>
        <fullName evidence="8">Ribonuclease VapC</fullName>
        <shortName evidence="8">RNase VapC</shortName>
        <ecNumber evidence="8">3.1.-.-</ecNumber>
    </recommendedName>
    <alternativeName>
        <fullName evidence="8">Toxin VapC</fullName>
    </alternativeName>
</protein>
<evidence type="ECO:0000313" key="11">
    <source>
        <dbReference type="Proteomes" id="UP000193738"/>
    </source>
</evidence>
<sequence length="135" mass="14448">MIADTSAIIAILTEEDDAARCATAIAAADVRRLSAASYLECGIVLDSLRDPIISRGLDELLEEAGFVVEPVTERQARLARQAYADFGKGSGHPAGLNFGDCLSYALATDLREPLLWKGWKGNDFGHTGVRSALPE</sequence>
<keyword evidence="11" id="KW-1185">Reference proteome</keyword>
<evidence type="ECO:0000256" key="8">
    <source>
        <dbReference type="HAMAP-Rule" id="MF_00265"/>
    </source>
</evidence>
<proteinExistence type="inferred from homology"/>
<dbReference type="PANTHER" id="PTHR33653:SF1">
    <property type="entry name" value="RIBONUCLEASE VAPC2"/>
    <property type="match status" value="1"/>
</dbReference>
<gene>
    <name evidence="8" type="primary">vapC</name>
    <name evidence="10" type="ORF">AWC07_22220</name>
</gene>
<dbReference type="Proteomes" id="UP000193738">
    <property type="component" value="Unassembled WGS sequence"/>
</dbReference>
<evidence type="ECO:0000256" key="7">
    <source>
        <dbReference type="ARBA" id="ARBA00038093"/>
    </source>
</evidence>
<feature type="domain" description="PIN" evidence="9">
    <location>
        <begin position="2"/>
        <end position="115"/>
    </location>
</feature>
<organism evidence="10 11">
    <name type="scientific">Mycobacterium gastri</name>
    <dbReference type="NCBI Taxonomy" id="1777"/>
    <lineage>
        <taxon>Bacteria</taxon>
        <taxon>Bacillati</taxon>
        <taxon>Actinomycetota</taxon>
        <taxon>Actinomycetes</taxon>
        <taxon>Mycobacteriales</taxon>
        <taxon>Mycobacteriaceae</taxon>
        <taxon>Mycobacterium</taxon>
    </lineage>
</organism>
<dbReference type="InterPro" id="IPR050556">
    <property type="entry name" value="Type_II_TA_system_RNase"/>
</dbReference>
<dbReference type="GO" id="GO:0000287">
    <property type="term" value="F:magnesium ion binding"/>
    <property type="evidence" value="ECO:0007669"/>
    <property type="project" value="UniProtKB-UniRule"/>
</dbReference>
<evidence type="ECO:0000256" key="6">
    <source>
        <dbReference type="ARBA" id="ARBA00022842"/>
    </source>
</evidence>
<dbReference type="GO" id="GO:0090729">
    <property type="term" value="F:toxin activity"/>
    <property type="evidence" value="ECO:0007669"/>
    <property type="project" value="UniProtKB-KW"/>
</dbReference>
<keyword evidence="2 8" id="KW-1277">Toxin-antitoxin system</keyword>
<dbReference type="InterPro" id="IPR022907">
    <property type="entry name" value="VapC_family"/>
</dbReference>
<comment type="cofactor">
    <cofactor evidence="1 8">
        <name>Mg(2+)</name>
        <dbReference type="ChEBI" id="CHEBI:18420"/>
    </cofactor>
</comment>
<dbReference type="SUPFAM" id="SSF88723">
    <property type="entry name" value="PIN domain-like"/>
    <property type="match status" value="1"/>
</dbReference>
<name>A0A1X1W0Z5_MYCGS</name>
<keyword evidence="3 8" id="KW-0540">Nuclease</keyword>
<dbReference type="Gene3D" id="3.40.50.1010">
    <property type="entry name" value="5'-nuclease"/>
    <property type="match status" value="1"/>
</dbReference>
<dbReference type="InterPro" id="IPR002716">
    <property type="entry name" value="PIN_dom"/>
</dbReference>
<dbReference type="GO" id="GO:0004540">
    <property type="term" value="F:RNA nuclease activity"/>
    <property type="evidence" value="ECO:0007669"/>
    <property type="project" value="InterPro"/>
</dbReference>
<dbReference type="CDD" id="cd09871">
    <property type="entry name" value="PIN_MtVapC28-VapC30-like"/>
    <property type="match status" value="1"/>
</dbReference>
<comment type="similarity">
    <text evidence="7 8">Belongs to the PINc/VapC protein family.</text>
</comment>
<dbReference type="STRING" id="1777.AWC07_22220"/>
<dbReference type="InterPro" id="IPR029060">
    <property type="entry name" value="PIN-like_dom_sf"/>
</dbReference>
<keyword evidence="4 8" id="KW-0479">Metal-binding</keyword>
<reference evidence="10 11" key="1">
    <citation type="submission" date="2016-01" db="EMBL/GenBank/DDBJ databases">
        <title>The new phylogeny of the genus Mycobacterium.</title>
        <authorList>
            <person name="Tarcisio F."/>
            <person name="Conor M."/>
            <person name="Antonella G."/>
            <person name="Elisabetta G."/>
            <person name="Giulia F.S."/>
            <person name="Sara T."/>
            <person name="Anna F."/>
            <person name="Clotilde B."/>
            <person name="Roberto B."/>
            <person name="Veronica D.S."/>
            <person name="Fabio R."/>
            <person name="Monica P."/>
            <person name="Olivier J."/>
            <person name="Enrico T."/>
            <person name="Nicola S."/>
        </authorList>
    </citation>
    <scope>NUCLEOTIDE SEQUENCE [LARGE SCALE GENOMIC DNA]</scope>
    <source>
        <strain evidence="10 11">DSM 43505</strain>
    </source>
</reference>